<comment type="caution">
    <text evidence="2">The sequence shown here is derived from an EMBL/GenBank/DDBJ whole genome shotgun (WGS) entry which is preliminary data.</text>
</comment>
<dbReference type="OrthoDB" id="3699521at2"/>
<feature type="transmembrane region" description="Helical" evidence="1">
    <location>
        <begin position="41"/>
        <end position="59"/>
    </location>
</feature>
<keyword evidence="1" id="KW-0472">Membrane</keyword>
<dbReference type="RefSeq" id="WP_123744853.1">
    <property type="nucleotide sequence ID" value="NZ_RJKM01000001.1"/>
</dbReference>
<keyword evidence="1" id="KW-1133">Transmembrane helix</keyword>
<keyword evidence="1" id="KW-0812">Transmembrane</keyword>
<proteinExistence type="predicted"/>
<name>A0A3N1HA13_9PSEU</name>
<evidence type="ECO:0000313" key="3">
    <source>
        <dbReference type="Proteomes" id="UP000268727"/>
    </source>
</evidence>
<dbReference type="EMBL" id="RJKM01000001">
    <property type="protein sequence ID" value="ROP39359.1"/>
    <property type="molecule type" value="Genomic_DNA"/>
</dbReference>
<accession>A0A3N1HA13</accession>
<dbReference type="AlphaFoldDB" id="A0A3N1HA13"/>
<protein>
    <submittedName>
        <fullName evidence="2">Uncharacterized protein</fullName>
    </submittedName>
</protein>
<reference evidence="2 3" key="1">
    <citation type="submission" date="2018-11" db="EMBL/GenBank/DDBJ databases">
        <title>Sequencing the genomes of 1000 actinobacteria strains.</title>
        <authorList>
            <person name="Klenk H.-P."/>
        </authorList>
    </citation>
    <scope>NUCLEOTIDE SEQUENCE [LARGE SCALE GENOMIC DNA]</scope>
    <source>
        <strain evidence="2 3">DSM 44231</strain>
    </source>
</reference>
<keyword evidence="3" id="KW-1185">Reference proteome</keyword>
<evidence type="ECO:0000313" key="2">
    <source>
        <dbReference type="EMBL" id="ROP39359.1"/>
    </source>
</evidence>
<dbReference type="Proteomes" id="UP000268727">
    <property type="component" value="Unassembled WGS sequence"/>
</dbReference>
<evidence type="ECO:0000256" key="1">
    <source>
        <dbReference type="SAM" id="Phobius"/>
    </source>
</evidence>
<gene>
    <name evidence="2" type="ORF">EDD40_4745</name>
</gene>
<sequence length="61" mass="6419">MRSNRTPSLVVAGLGLLVLVVFGFIVPSVRAGGFEVNGTVVLLSLVVPAILLVFLGIWGKR</sequence>
<organism evidence="2 3">
    <name type="scientific">Saccharothrix texasensis</name>
    <dbReference type="NCBI Taxonomy" id="103734"/>
    <lineage>
        <taxon>Bacteria</taxon>
        <taxon>Bacillati</taxon>
        <taxon>Actinomycetota</taxon>
        <taxon>Actinomycetes</taxon>
        <taxon>Pseudonocardiales</taxon>
        <taxon>Pseudonocardiaceae</taxon>
        <taxon>Saccharothrix</taxon>
    </lineage>
</organism>